<dbReference type="AlphaFoldDB" id="A0A7W7N2U4"/>
<sequence length="114" mass="12065">MHRNPHEASAKAVRSNRPVEAQYVRQGRKGSRIMAVLLGGLVLTAVGFALVWAFWAGPFASAPADNGAQVEDAAAFQEEPLQTSTDEASATSADRSARAETIAEEQPTASTPSR</sequence>
<keyword evidence="2" id="KW-1133">Transmembrane helix</keyword>
<evidence type="ECO:0000256" key="1">
    <source>
        <dbReference type="SAM" id="MobiDB-lite"/>
    </source>
</evidence>
<organism evidence="3 4">
    <name type="scientific">Brevundimonas bullata</name>
    <dbReference type="NCBI Taxonomy" id="13160"/>
    <lineage>
        <taxon>Bacteria</taxon>
        <taxon>Pseudomonadati</taxon>
        <taxon>Pseudomonadota</taxon>
        <taxon>Alphaproteobacteria</taxon>
        <taxon>Caulobacterales</taxon>
        <taxon>Caulobacteraceae</taxon>
        <taxon>Brevundimonas</taxon>
    </lineage>
</organism>
<feature type="compositionally biased region" description="Low complexity" evidence="1">
    <location>
        <begin position="83"/>
        <end position="94"/>
    </location>
</feature>
<dbReference type="RefSeq" id="WP_184268508.1">
    <property type="nucleotide sequence ID" value="NZ_JACHKY010000002.1"/>
</dbReference>
<comment type="caution">
    <text evidence="3">The sequence shown here is derived from an EMBL/GenBank/DDBJ whole genome shotgun (WGS) entry which is preliminary data.</text>
</comment>
<evidence type="ECO:0000313" key="3">
    <source>
        <dbReference type="EMBL" id="MBB4797718.1"/>
    </source>
</evidence>
<protein>
    <submittedName>
        <fullName evidence="3">Uncharacterized protein</fullName>
    </submittedName>
</protein>
<accession>A0A7W7N2U4</accession>
<feature type="region of interest" description="Disordered" evidence="1">
    <location>
        <begin position="1"/>
        <end position="24"/>
    </location>
</feature>
<reference evidence="3 4" key="1">
    <citation type="submission" date="2020-08" db="EMBL/GenBank/DDBJ databases">
        <title>Functional genomics of gut bacteria from endangered species of beetles.</title>
        <authorList>
            <person name="Carlos-Shanley C."/>
        </authorList>
    </citation>
    <scope>NUCLEOTIDE SEQUENCE [LARGE SCALE GENOMIC DNA]</scope>
    <source>
        <strain evidence="3 4">S00123</strain>
    </source>
</reference>
<evidence type="ECO:0000313" key="4">
    <source>
        <dbReference type="Proteomes" id="UP000539957"/>
    </source>
</evidence>
<name>A0A7W7N2U4_9CAUL</name>
<keyword evidence="2" id="KW-0472">Membrane</keyword>
<evidence type="ECO:0000256" key="2">
    <source>
        <dbReference type="SAM" id="Phobius"/>
    </source>
</evidence>
<feature type="region of interest" description="Disordered" evidence="1">
    <location>
        <begin position="64"/>
        <end position="114"/>
    </location>
</feature>
<feature type="transmembrane region" description="Helical" evidence="2">
    <location>
        <begin position="33"/>
        <end position="55"/>
    </location>
</feature>
<dbReference type="Proteomes" id="UP000539957">
    <property type="component" value="Unassembled WGS sequence"/>
</dbReference>
<proteinExistence type="predicted"/>
<keyword evidence="2" id="KW-0812">Transmembrane</keyword>
<keyword evidence="4" id="KW-1185">Reference proteome</keyword>
<gene>
    <name evidence="3" type="ORF">HNP32_001442</name>
</gene>
<dbReference type="EMBL" id="JACHKY010000002">
    <property type="protein sequence ID" value="MBB4797718.1"/>
    <property type="molecule type" value="Genomic_DNA"/>
</dbReference>